<keyword evidence="2" id="KW-0238">DNA-binding</keyword>
<evidence type="ECO:0000256" key="4">
    <source>
        <dbReference type="ARBA" id="ARBA00023242"/>
    </source>
</evidence>
<dbReference type="PROSITE" id="PS51005">
    <property type="entry name" value="NAC"/>
    <property type="match status" value="1"/>
</dbReference>
<keyword evidence="1" id="KW-0805">Transcription regulation</keyword>
<dbReference type="EMBL" id="KQ258594">
    <property type="protein sequence ID" value="KOM30139.1"/>
    <property type="molecule type" value="Genomic_DNA"/>
</dbReference>
<evidence type="ECO:0000256" key="2">
    <source>
        <dbReference type="ARBA" id="ARBA00023125"/>
    </source>
</evidence>
<gene>
    <name evidence="7" type="ORF">LR48_Vigan967s001100</name>
</gene>
<evidence type="ECO:0000256" key="5">
    <source>
        <dbReference type="SAM" id="MobiDB-lite"/>
    </source>
</evidence>
<dbReference type="SUPFAM" id="SSF101941">
    <property type="entry name" value="NAC domain"/>
    <property type="match status" value="1"/>
</dbReference>
<organism evidence="7 8">
    <name type="scientific">Phaseolus angularis</name>
    <name type="common">Azuki bean</name>
    <name type="synonym">Vigna angularis</name>
    <dbReference type="NCBI Taxonomy" id="3914"/>
    <lineage>
        <taxon>Eukaryota</taxon>
        <taxon>Viridiplantae</taxon>
        <taxon>Streptophyta</taxon>
        <taxon>Embryophyta</taxon>
        <taxon>Tracheophyta</taxon>
        <taxon>Spermatophyta</taxon>
        <taxon>Magnoliopsida</taxon>
        <taxon>eudicotyledons</taxon>
        <taxon>Gunneridae</taxon>
        <taxon>Pentapetalae</taxon>
        <taxon>rosids</taxon>
        <taxon>fabids</taxon>
        <taxon>Fabales</taxon>
        <taxon>Fabaceae</taxon>
        <taxon>Papilionoideae</taxon>
        <taxon>50 kb inversion clade</taxon>
        <taxon>NPAAA clade</taxon>
        <taxon>indigoferoid/millettioid clade</taxon>
        <taxon>Phaseoleae</taxon>
        <taxon>Vigna</taxon>
    </lineage>
</organism>
<dbReference type="Gramene" id="KOM30139">
    <property type="protein sequence ID" value="KOM30139"/>
    <property type="gene ID" value="LR48_Vigan967s001100"/>
</dbReference>
<dbReference type="GO" id="GO:0006355">
    <property type="term" value="P:regulation of DNA-templated transcription"/>
    <property type="evidence" value="ECO:0007669"/>
    <property type="project" value="InterPro"/>
</dbReference>
<dbReference type="Proteomes" id="UP000053144">
    <property type="component" value="Unassembled WGS sequence"/>
</dbReference>
<feature type="region of interest" description="Disordered" evidence="5">
    <location>
        <begin position="104"/>
        <end position="123"/>
    </location>
</feature>
<dbReference type="AlphaFoldDB" id="A0A0L9TJ21"/>
<keyword evidence="3" id="KW-0804">Transcription</keyword>
<dbReference type="Gene3D" id="2.170.150.80">
    <property type="entry name" value="NAC domain"/>
    <property type="match status" value="1"/>
</dbReference>
<evidence type="ECO:0000313" key="8">
    <source>
        <dbReference type="Proteomes" id="UP000053144"/>
    </source>
</evidence>
<proteinExistence type="predicted"/>
<dbReference type="STRING" id="3914.A0A0L9TJ21"/>
<evidence type="ECO:0000313" key="7">
    <source>
        <dbReference type="EMBL" id="KOM30139.1"/>
    </source>
</evidence>
<accession>A0A0L9TJ21</accession>
<sequence>MGLRDIGASLPPGFRFYPSDEELVCHYLYKKIANEEVLKGTLVEIDLHICEPWQLPEIDESYACVDMNGHRGGEAECERVVLLQLPGPQIRDGVSNKPSNHFRVLESNGKGSNGGGSDHARGCRDEENVGVLQEQSSKWHKNWVDHA</sequence>
<feature type="domain" description="NAC" evidence="6">
    <location>
        <begin position="10"/>
        <end position="147"/>
    </location>
</feature>
<evidence type="ECO:0000259" key="6">
    <source>
        <dbReference type="PROSITE" id="PS51005"/>
    </source>
</evidence>
<evidence type="ECO:0000256" key="3">
    <source>
        <dbReference type="ARBA" id="ARBA00023163"/>
    </source>
</evidence>
<protein>
    <recommendedName>
        <fullName evidence="6">NAC domain-containing protein</fullName>
    </recommendedName>
</protein>
<dbReference type="GO" id="GO:0003677">
    <property type="term" value="F:DNA binding"/>
    <property type="evidence" value="ECO:0007669"/>
    <property type="project" value="UniProtKB-KW"/>
</dbReference>
<evidence type="ECO:0000256" key="1">
    <source>
        <dbReference type="ARBA" id="ARBA00023015"/>
    </source>
</evidence>
<dbReference type="InterPro" id="IPR003441">
    <property type="entry name" value="NAC-dom"/>
</dbReference>
<name>A0A0L9TJ21_PHAAN</name>
<reference evidence="8" key="1">
    <citation type="journal article" date="2015" name="Proc. Natl. Acad. Sci. U.S.A.">
        <title>Genome sequencing of adzuki bean (Vigna angularis) provides insight into high starch and low fat accumulation and domestication.</title>
        <authorList>
            <person name="Yang K."/>
            <person name="Tian Z."/>
            <person name="Chen C."/>
            <person name="Luo L."/>
            <person name="Zhao B."/>
            <person name="Wang Z."/>
            <person name="Yu L."/>
            <person name="Li Y."/>
            <person name="Sun Y."/>
            <person name="Li W."/>
            <person name="Chen Y."/>
            <person name="Li Y."/>
            <person name="Zhang Y."/>
            <person name="Ai D."/>
            <person name="Zhao J."/>
            <person name="Shang C."/>
            <person name="Ma Y."/>
            <person name="Wu B."/>
            <person name="Wang M."/>
            <person name="Gao L."/>
            <person name="Sun D."/>
            <person name="Zhang P."/>
            <person name="Guo F."/>
            <person name="Wang W."/>
            <person name="Li Y."/>
            <person name="Wang J."/>
            <person name="Varshney R.K."/>
            <person name="Wang J."/>
            <person name="Ling H.Q."/>
            <person name="Wan P."/>
        </authorList>
    </citation>
    <scope>NUCLEOTIDE SEQUENCE</scope>
    <source>
        <strain evidence="8">cv. Jingnong 6</strain>
    </source>
</reference>
<dbReference type="Pfam" id="PF02365">
    <property type="entry name" value="NAM"/>
    <property type="match status" value="1"/>
</dbReference>
<keyword evidence="4" id="KW-0539">Nucleus</keyword>
<dbReference type="PANTHER" id="PTHR31744">
    <property type="entry name" value="PROTEIN CUP-SHAPED COTYLEDON 2-RELATED"/>
    <property type="match status" value="1"/>
</dbReference>
<dbReference type="PANTHER" id="PTHR31744:SF225">
    <property type="entry name" value="NAC DOMAIN-CONTAINING PROTEIN"/>
    <property type="match status" value="1"/>
</dbReference>
<dbReference type="InterPro" id="IPR036093">
    <property type="entry name" value="NAC_dom_sf"/>
</dbReference>